<evidence type="ECO:0000259" key="2">
    <source>
        <dbReference type="Pfam" id="PF04282"/>
    </source>
</evidence>
<dbReference type="AlphaFoldDB" id="A0A1G7LNZ7"/>
<evidence type="ECO:0000313" key="3">
    <source>
        <dbReference type="EMBL" id="SDF51252.1"/>
    </source>
</evidence>
<feature type="domain" description="DUF438" evidence="2">
    <location>
        <begin position="10"/>
        <end position="73"/>
    </location>
</feature>
<proteinExistence type="predicted"/>
<dbReference type="OrthoDB" id="9769774at2"/>
<dbReference type="Gene3D" id="1.20.120.520">
    <property type="entry name" value="nmb1532 protein domain like"/>
    <property type="match status" value="1"/>
</dbReference>
<dbReference type="Proteomes" id="UP000243333">
    <property type="component" value="Unassembled WGS sequence"/>
</dbReference>
<feature type="domain" description="Hemerythrin-like" evidence="1">
    <location>
        <begin position="83"/>
        <end position="219"/>
    </location>
</feature>
<evidence type="ECO:0008006" key="5">
    <source>
        <dbReference type="Google" id="ProtNLM"/>
    </source>
</evidence>
<evidence type="ECO:0000259" key="1">
    <source>
        <dbReference type="Pfam" id="PF01814"/>
    </source>
</evidence>
<accession>A0A1G7LNZ7</accession>
<evidence type="ECO:0000313" key="4">
    <source>
        <dbReference type="Proteomes" id="UP000243333"/>
    </source>
</evidence>
<organism evidence="3 4">
    <name type="scientific">Sporolituus thermophilus DSM 23256</name>
    <dbReference type="NCBI Taxonomy" id="1123285"/>
    <lineage>
        <taxon>Bacteria</taxon>
        <taxon>Bacillati</taxon>
        <taxon>Bacillota</taxon>
        <taxon>Negativicutes</taxon>
        <taxon>Selenomonadales</taxon>
        <taxon>Sporomusaceae</taxon>
        <taxon>Sporolituus</taxon>
    </lineage>
</organism>
<protein>
    <recommendedName>
        <fullName evidence="5">Regulator of cell morphogenesis and NO signaling</fullName>
    </recommendedName>
</protein>
<name>A0A1G7LNZ7_9FIRM</name>
<reference evidence="4" key="1">
    <citation type="submission" date="2016-10" db="EMBL/GenBank/DDBJ databases">
        <authorList>
            <person name="Varghese N."/>
            <person name="Submissions S."/>
        </authorList>
    </citation>
    <scope>NUCLEOTIDE SEQUENCE [LARGE SCALE GENOMIC DNA]</scope>
    <source>
        <strain evidence="4">DSM 23256</strain>
    </source>
</reference>
<dbReference type="InterPro" id="IPR012312">
    <property type="entry name" value="Hemerythrin-like"/>
</dbReference>
<dbReference type="Pfam" id="PF04282">
    <property type="entry name" value="DUF438"/>
    <property type="match status" value="1"/>
</dbReference>
<dbReference type="PANTHER" id="PTHR39966:SF3">
    <property type="entry name" value="DUF438 DOMAIN-CONTAINING PROTEIN"/>
    <property type="match status" value="1"/>
</dbReference>
<gene>
    <name evidence="3" type="ORF">SAMN05660235_01842</name>
</gene>
<dbReference type="STRING" id="1123285.SAMN05660235_01842"/>
<sequence length="248" mass="28670">MKQRVEMIVDLIKRYRAGEDLAQIKREAKVIFAHIRPEELRHAEEHLEAIGMDVRDLHDLRTLHLKTLEEELAQIRAATPPWHPVRTMIDEHDQILRTLNALEDLNGQVQQAPALTATMLAKLETIADNLLAAEHHHAREEQVVFPELTKRNIGGTVEVMNMEHSALRSKKQALKNLAKQGNHIEFSRFQQELHELAQALVYDLSDHIYKENHILYPAALRLVTDEALWQELKTRCDEVGYCDFKPLV</sequence>
<keyword evidence="4" id="KW-1185">Reference proteome</keyword>
<dbReference type="Pfam" id="PF01814">
    <property type="entry name" value="Hemerythrin"/>
    <property type="match status" value="1"/>
</dbReference>
<dbReference type="GO" id="GO:0005886">
    <property type="term" value="C:plasma membrane"/>
    <property type="evidence" value="ECO:0007669"/>
    <property type="project" value="TreeGrafter"/>
</dbReference>
<dbReference type="EMBL" id="FNBU01000013">
    <property type="protein sequence ID" value="SDF51252.1"/>
    <property type="molecule type" value="Genomic_DNA"/>
</dbReference>
<dbReference type="PANTHER" id="PTHR39966">
    <property type="entry name" value="BLL2471 PROTEIN-RELATED"/>
    <property type="match status" value="1"/>
</dbReference>
<dbReference type="InterPro" id="IPR007380">
    <property type="entry name" value="DUF438"/>
</dbReference>
<dbReference type="RefSeq" id="WP_093690162.1">
    <property type="nucleotide sequence ID" value="NZ_FNBU01000013.1"/>
</dbReference>